<sequence>MNYYVYILYSKTLDKYYIGSTKDIDVRLEKHLSNHKGFTSKAKDWVLKYQEVFYSNSDSLKRELQIKNWKSRKMIEKLINNSI</sequence>
<proteinExistence type="inferred from homology"/>
<reference evidence="3" key="1">
    <citation type="submission" date="2022-05" db="EMBL/GenBank/DDBJ databases">
        <authorList>
            <person name="Park J.-S."/>
        </authorList>
    </citation>
    <scope>NUCLEOTIDE SEQUENCE</scope>
    <source>
        <strain evidence="3">2012CJ34-3</strain>
    </source>
</reference>
<feature type="domain" description="GIY-YIG" evidence="2">
    <location>
        <begin position="1"/>
        <end position="77"/>
    </location>
</feature>
<evidence type="ECO:0000256" key="1">
    <source>
        <dbReference type="ARBA" id="ARBA00007435"/>
    </source>
</evidence>
<gene>
    <name evidence="3" type="ORF">M3P09_03695</name>
</gene>
<dbReference type="PROSITE" id="PS50164">
    <property type="entry name" value="GIY_YIG"/>
    <property type="match status" value="1"/>
</dbReference>
<dbReference type="PANTHER" id="PTHR34477">
    <property type="entry name" value="UPF0213 PROTEIN YHBQ"/>
    <property type="match status" value="1"/>
</dbReference>
<dbReference type="Gene3D" id="3.40.1440.10">
    <property type="entry name" value="GIY-YIG endonuclease"/>
    <property type="match status" value="1"/>
</dbReference>
<dbReference type="SUPFAM" id="SSF82771">
    <property type="entry name" value="GIY-YIG endonuclease"/>
    <property type="match status" value="1"/>
</dbReference>
<dbReference type="EMBL" id="JAMFLZ010000001">
    <property type="protein sequence ID" value="MCL6294081.1"/>
    <property type="molecule type" value="Genomic_DNA"/>
</dbReference>
<dbReference type="InterPro" id="IPR000305">
    <property type="entry name" value="GIY-YIG_endonuc"/>
</dbReference>
<dbReference type="CDD" id="cd10449">
    <property type="entry name" value="GIY-YIG_SLX1_like"/>
    <property type="match status" value="1"/>
</dbReference>
<comment type="similarity">
    <text evidence="1">Belongs to the UPF0213 family.</text>
</comment>
<comment type="caution">
    <text evidence="3">The sequence shown here is derived from an EMBL/GenBank/DDBJ whole genome shotgun (WGS) entry which is preliminary data.</text>
</comment>
<dbReference type="InterPro" id="IPR035901">
    <property type="entry name" value="GIY-YIG_endonuc_sf"/>
</dbReference>
<evidence type="ECO:0000259" key="2">
    <source>
        <dbReference type="PROSITE" id="PS50164"/>
    </source>
</evidence>
<protein>
    <submittedName>
        <fullName evidence="3">GIY-YIG nuclease family protein</fullName>
    </submittedName>
</protein>
<keyword evidence="4" id="KW-1185">Reference proteome</keyword>
<dbReference type="InterPro" id="IPR050190">
    <property type="entry name" value="UPF0213_domain"/>
</dbReference>
<dbReference type="Proteomes" id="UP001165381">
    <property type="component" value="Unassembled WGS sequence"/>
</dbReference>
<evidence type="ECO:0000313" key="3">
    <source>
        <dbReference type="EMBL" id="MCL6294081.1"/>
    </source>
</evidence>
<name>A0ABT0QAY6_9FLAO</name>
<organism evidence="3 4">
    <name type="scientific">Jejuia spongiicola</name>
    <dbReference type="NCBI Taxonomy" id="2942207"/>
    <lineage>
        <taxon>Bacteria</taxon>
        <taxon>Pseudomonadati</taxon>
        <taxon>Bacteroidota</taxon>
        <taxon>Flavobacteriia</taxon>
        <taxon>Flavobacteriales</taxon>
        <taxon>Flavobacteriaceae</taxon>
        <taxon>Jejuia</taxon>
    </lineage>
</organism>
<dbReference type="PANTHER" id="PTHR34477:SF5">
    <property type="entry name" value="BSL5627 PROTEIN"/>
    <property type="match status" value="1"/>
</dbReference>
<dbReference type="Pfam" id="PF01541">
    <property type="entry name" value="GIY-YIG"/>
    <property type="match status" value="1"/>
</dbReference>
<accession>A0ABT0QAY6</accession>
<dbReference type="RefSeq" id="WP_249972073.1">
    <property type="nucleotide sequence ID" value="NZ_JAMFLZ010000001.1"/>
</dbReference>
<evidence type="ECO:0000313" key="4">
    <source>
        <dbReference type="Proteomes" id="UP001165381"/>
    </source>
</evidence>